<dbReference type="Pfam" id="PF00583">
    <property type="entry name" value="Acetyltransf_1"/>
    <property type="match status" value="1"/>
</dbReference>
<keyword evidence="5" id="KW-1185">Reference proteome</keyword>
<dbReference type="PANTHER" id="PTHR43877">
    <property type="entry name" value="AMINOALKYLPHOSPHONATE N-ACETYLTRANSFERASE-RELATED-RELATED"/>
    <property type="match status" value="1"/>
</dbReference>
<dbReference type="AlphaFoldDB" id="A0A919Q134"/>
<keyword evidence="1" id="KW-0808">Transferase</keyword>
<reference evidence="4" key="1">
    <citation type="submission" date="2021-01" db="EMBL/GenBank/DDBJ databases">
        <title>Whole genome shotgun sequence of Demequina activiva NBRC 110675.</title>
        <authorList>
            <person name="Komaki H."/>
            <person name="Tamura T."/>
        </authorList>
    </citation>
    <scope>NUCLEOTIDE SEQUENCE</scope>
    <source>
        <strain evidence="4">NBRC 110675</strain>
    </source>
</reference>
<evidence type="ECO:0000259" key="3">
    <source>
        <dbReference type="PROSITE" id="PS51186"/>
    </source>
</evidence>
<proteinExistence type="predicted"/>
<dbReference type="Proteomes" id="UP000652354">
    <property type="component" value="Unassembled WGS sequence"/>
</dbReference>
<dbReference type="InterPro" id="IPR000182">
    <property type="entry name" value="GNAT_dom"/>
</dbReference>
<evidence type="ECO:0000313" key="5">
    <source>
        <dbReference type="Proteomes" id="UP000652354"/>
    </source>
</evidence>
<dbReference type="EMBL" id="BONR01000002">
    <property type="protein sequence ID" value="GIG54360.1"/>
    <property type="molecule type" value="Genomic_DNA"/>
</dbReference>
<protein>
    <recommendedName>
        <fullName evidence="3">N-acetyltransferase domain-containing protein</fullName>
    </recommendedName>
</protein>
<name>A0A919Q134_9MICO</name>
<dbReference type="GO" id="GO:0016747">
    <property type="term" value="F:acyltransferase activity, transferring groups other than amino-acyl groups"/>
    <property type="evidence" value="ECO:0007669"/>
    <property type="project" value="InterPro"/>
</dbReference>
<sequence>MLAQLLWDFNAEYDESTPSIATLERRLQALLAGDGFWAILAGVPAVGFATLAMRDSPYYEGRVAYLEDLYVVQDMRGTGIGSAIMALLITESERRGAGLVEIGVDEPDVDAMRFYVRHGFVHRDPETGDRAFHIYRELA</sequence>
<dbReference type="InterPro" id="IPR050832">
    <property type="entry name" value="Bact_Acetyltransf"/>
</dbReference>
<dbReference type="SUPFAM" id="SSF55729">
    <property type="entry name" value="Acyl-CoA N-acyltransferases (Nat)"/>
    <property type="match status" value="1"/>
</dbReference>
<keyword evidence="2" id="KW-0012">Acyltransferase</keyword>
<evidence type="ECO:0000256" key="2">
    <source>
        <dbReference type="ARBA" id="ARBA00023315"/>
    </source>
</evidence>
<accession>A0A919Q134</accession>
<dbReference type="InterPro" id="IPR016181">
    <property type="entry name" value="Acyl_CoA_acyltransferase"/>
</dbReference>
<evidence type="ECO:0000256" key="1">
    <source>
        <dbReference type="ARBA" id="ARBA00022679"/>
    </source>
</evidence>
<dbReference type="CDD" id="cd04301">
    <property type="entry name" value="NAT_SF"/>
    <property type="match status" value="1"/>
</dbReference>
<dbReference type="PROSITE" id="PS51186">
    <property type="entry name" value="GNAT"/>
    <property type="match status" value="1"/>
</dbReference>
<dbReference type="Gene3D" id="3.40.630.30">
    <property type="match status" value="1"/>
</dbReference>
<organism evidence="4 5">
    <name type="scientific">Demequina activiva</name>
    <dbReference type="NCBI Taxonomy" id="1582364"/>
    <lineage>
        <taxon>Bacteria</taxon>
        <taxon>Bacillati</taxon>
        <taxon>Actinomycetota</taxon>
        <taxon>Actinomycetes</taxon>
        <taxon>Micrococcales</taxon>
        <taxon>Demequinaceae</taxon>
        <taxon>Demequina</taxon>
    </lineage>
</organism>
<feature type="domain" description="N-acetyltransferase" evidence="3">
    <location>
        <begin position="1"/>
        <end position="139"/>
    </location>
</feature>
<comment type="caution">
    <text evidence="4">The sequence shown here is derived from an EMBL/GenBank/DDBJ whole genome shotgun (WGS) entry which is preliminary data.</text>
</comment>
<evidence type="ECO:0000313" key="4">
    <source>
        <dbReference type="EMBL" id="GIG54360.1"/>
    </source>
</evidence>
<gene>
    <name evidence="4" type="ORF">Dac01nite_11120</name>
</gene>